<dbReference type="OrthoDB" id="5226162at2759"/>
<dbReference type="Proteomes" id="UP000562929">
    <property type="component" value="Unassembled WGS sequence"/>
</dbReference>
<evidence type="ECO:0000256" key="1">
    <source>
        <dbReference type="SAM" id="MobiDB-lite"/>
    </source>
</evidence>
<dbReference type="EMBL" id="JAACLJ010000004">
    <property type="protein sequence ID" value="KAF4587345.1"/>
    <property type="molecule type" value="Genomic_DNA"/>
</dbReference>
<sequence>MPVLGFSHGRCSAKPKDLHIRKVSFSGSSLSSGSSFTSSSSNSIAYACSSASSQSSLSMASPTRPPLDGHVDPLAQHPTYCPPPRLHERPLLDTGLFLGGAEEDDVSRLDKELPSLPCYVDEPRQYSSARPQFPCSRWSDSTIASVDLSDCDSVVSGSYCGSFNSYDIGSVDSDSSDDVDEPLDPVSDDVEDPIHLDHDAHHYHFQQSLAGHHSMPNFSYKRDTALPKRPPIKTLDSLDEFVKRGGWKRRGIIFHNEEMTDSVHLDL</sequence>
<reference evidence="2 3" key="1">
    <citation type="journal article" date="2020" name="G3 (Bethesda)">
        <title>Genetic Underpinnings of Host Manipulation by Ophiocordyceps as Revealed by Comparative Transcriptomics.</title>
        <authorList>
            <person name="Will I."/>
            <person name="Das B."/>
            <person name="Trinh T."/>
            <person name="Brachmann A."/>
            <person name="Ohm R.A."/>
            <person name="de Bekker C."/>
        </authorList>
    </citation>
    <scope>NUCLEOTIDE SEQUENCE [LARGE SCALE GENOMIC DNA]</scope>
    <source>
        <strain evidence="2 3">EC05</strain>
    </source>
</reference>
<accession>A0A8H4VD58</accession>
<gene>
    <name evidence="2" type="ORF">GQ602_004038</name>
</gene>
<evidence type="ECO:0000313" key="3">
    <source>
        <dbReference type="Proteomes" id="UP000562929"/>
    </source>
</evidence>
<proteinExistence type="predicted"/>
<feature type="region of interest" description="Disordered" evidence="1">
    <location>
        <begin position="55"/>
        <end position="84"/>
    </location>
</feature>
<evidence type="ECO:0000313" key="2">
    <source>
        <dbReference type="EMBL" id="KAF4587345.1"/>
    </source>
</evidence>
<name>A0A8H4VD58_9HYPO</name>
<protein>
    <submittedName>
        <fullName evidence="2">Uncharacterized protein</fullName>
    </submittedName>
</protein>
<keyword evidence="3" id="KW-1185">Reference proteome</keyword>
<dbReference type="AlphaFoldDB" id="A0A8H4VD58"/>
<organism evidence="2 3">
    <name type="scientific">Ophiocordyceps camponoti-floridani</name>
    <dbReference type="NCBI Taxonomy" id="2030778"/>
    <lineage>
        <taxon>Eukaryota</taxon>
        <taxon>Fungi</taxon>
        <taxon>Dikarya</taxon>
        <taxon>Ascomycota</taxon>
        <taxon>Pezizomycotina</taxon>
        <taxon>Sordariomycetes</taxon>
        <taxon>Hypocreomycetidae</taxon>
        <taxon>Hypocreales</taxon>
        <taxon>Ophiocordycipitaceae</taxon>
        <taxon>Ophiocordyceps</taxon>
    </lineage>
</organism>
<comment type="caution">
    <text evidence="2">The sequence shown here is derived from an EMBL/GenBank/DDBJ whole genome shotgun (WGS) entry which is preliminary data.</text>
</comment>